<reference evidence="2" key="1">
    <citation type="submission" date="2023-07" db="EMBL/GenBank/DDBJ databases">
        <title>Novel species in the genus Lipingzhangella isolated from Sambhar Salt Lake.</title>
        <authorList>
            <person name="Jiya N."/>
            <person name="Kajale S."/>
            <person name="Sharma A."/>
        </authorList>
    </citation>
    <scope>NUCLEOTIDE SEQUENCE [LARGE SCALE GENOMIC DNA]</scope>
    <source>
        <strain evidence="2">LS1_29</strain>
    </source>
</reference>
<sequence length="53" mass="6035">MTRELTLQRQQYLTDVAEEINARPWVCLGGYTPQEVFHKQLLEGRGEGVASTN</sequence>
<dbReference type="EMBL" id="JAVLVT010000028">
    <property type="protein sequence ID" value="MDS1272690.1"/>
    <property type="molecule type" value="Genomic_DNA"/>
</dbReference>
<name>A0ABU2HD09_9ACTN</name>
<evidence type="ECO:0000313" key="1">
    <source>
        <dbReference type="EMBL" id="MDS1272690.1"/>
    </source>
</evidence>
<organism evidence="1 2">
    <name type="scientific">Lipingzhangella rawalii</name>
    <dbReference type="NCBI Taxonomy" id="2055835"/>
    <lineage>
        <taxon>Bacteria</taxon>
        <taxon>Bacillati</taxon>
        <taxon>Actinomycetota</taxon>
        <taxon>Actinomycetes</taxon>
        <taxon>Streptosporangiales</taxon>
        <taxon>Nocardiopsidaceae</taxon>
        <taxon>Lipingzhangella</taxon>
    </lineage>
</organism>
<keyword evidence="2" id="KW-1185">Reference proteome</keyword>
<gene>
    <name evidence="1" type="ORF">RIF23_20620</name>
</gene>
<proteinExistence type="predicted"/>
<comment type="caution">
    <text evidence="1">The sequence shown here is derived from an EMBL/GenBank/DDBJ whole genome shotgun (WGS) entry which is preliminary data.</text>
</comment>
<evidence type="ECO:0000313" key="2">
    <source>
        <dbReference type="Proteomes" id="UP001250214"/>
    </source>
</evidence>
<protein>
    <submittedName>
        <fullName evidence="1">Uncharacterized protein</fullName>
    </submittedName>
</protein>
<dbReference type="Proteomes" id="UP001250214">
    <property type="component" value="Unassembled WGS sequence"/>
</dbReference>
<accession>A0ABU2HD09</accession>